<dbReference type="InterPro" id="IPR000836">
    <property type="entry name" value="PRTase_dom"/>
</dbReference>
<organism evidence="4 5">
    <name type="scientific">Ursidibacter maritimus</name>
    <dbReference type="NCBI Taxonomy" id="1331689"/>
    <lineage>
        <taxon>Bacteria</taxon>
        <taxon>Pseudomonadati</taxon>
        <taxon>Pseudomonadota</taxon>
        <taxon>Gammaproteobacteria</taxon>
        <taxon>Pasteurellales</taxon>
        <taxon>Pasteurellaceae</taxon>
        <taxon>Ursidibacter</taxon>
    </lineage>
</organism>
<dbReference type="GeneID" id="65548680"/>
<gene>
    <name evidence="3" type="ORF">HT657_01030</name>
    <name evidence="4" type="ORF">HT672_00630</name>
</gene>
<dbReference type="Proteomes" id="UP001196379">
    <property type="component" value="Unassembled WGS sequence"/>
</dbReference>
<dbReference type="RefSeq" id="WP_157403039.1">
    <property type="nucleotide sequence ID" value="NZ_JABULY010000001.1"/>
</dbReference>
<dbReference type="EMBL" id="JABULY010000001">
    <property type="protein sequence ID" value="MBV6530737.1"/>
    <property type="molecule type" value="Genomic_DNA"/>
</dbReference>
<dbReference type="Proteomes" id="UP000732858">
    <property type="component" value="Unassembled WGS sequence"/>
</dbReference>
<sequence length="225" mass="26270">MFDWGFRCFHCHRPLAISSHGFCSKCYALLSLSAYCGHCGSNLLENQLSCGNCLRNEPKWHRIVQISAYKAPLSEWIHRFKFQQQHYLDNALGRLLLLAIKQAQREHQLVLPDVIIPVPLFWQRHWQRNYNQAELLARYVAKKLNLPLDLDCLQRVKSTRSQRELTAIERRKNLKNAFLFKPLKNYQRVALVDDVVTTGSTLNSICLELRKQGVKEIQVWTLARA</sequence>
<protein>
    <submittedName>
        <fullName evidence="4">Amidophosphoribosyltransferase</fullName>
    </submittedName>
</protein>
<comment type="similarity">
    <text evidence="1">Belongs to the ComF/GntX family.</text>
</comment>
<dbReference type="Gene3D" id="3.40.50.2020">
    <property type="match status" value="1"/>
</dbReference>
<feature type="domain" description="Phosphoribosyltransferase" evidence="2">
    <location>
        <begin position="134"/>
        <end position="223"/>
    </location>
</feature>
<evidence type="ECO:0000256" key="1">
    <source>
        <dbReference type="ARBA" id="ARBA00008007"/>
    </source>
</evidence>
<dbReference type="CDD" id="cd06223">
    <property type="entry name" value="PRTases_typeI"/>
    <property type="match status" value="1"/>
</dbReference>
<name>A0A949T3V3_9PAST</name>
<dbReference type="InterPro" id="IPR051910">
    <property type="entry name" value="ComF/GntX_DNA_util-trans"/>
</dbReference>
<accession>A0A949T3V3</accession>
<evidence type="ECO:0000313" key="4">
    <source>
        <dbReference type="EMBL" id="MBV6545813.1"/>
    </source>
</evidence>
<evidence type="ECO:0000259" key="2">
    <source>
        <dbReference type="Pfam" id="PF00156"/>
    </source>
</evidence>
<proteinExistence type="inferred from homology"/>
<dbReference type="PANTHER" id="PTHR47505:SF1">
    <property type="entry name" value="DNA UTILIZATION PROTEIN YHGH"/>
    <property type="match status" value="1"/>
</dbReference>
<keyword evidence="6" id="KW-1185">Reference proteome</keyword>
<evidence type="ECO:0000313" key="6">
    <source>
        <dbReference type="Proteomes" id="UP001196379"/>
    </source>
</evidence>
<dbReference type="InterPro" id="IPR029057">
    <property type="entry name" value="PRTase-like"/>
</dbReference>
<dbReference type="OrthoDB" id="9793412at2"/>
<dbReference type="AlphaFoldDB" id="A0A949T3V3"/>
<dbReference type="Pfam" id="PF00156">
    <property type="entry name" value="Pribosyltran"/>
    <property type="match status" value="1"/>
</dbReference>
<dbReference type="PANTHER" id="PTHR47505">
    <property type="entry name" value="DNA UTILIZATION PROTEIN YHGH"/>
    <property type="match status" value="1"/>
</dbReference>
<comment type="caution">
    <text evidence="4">The sequence shown here is derived from an EMBL/GenBank/DDBJ whole genome shotgun (WGS) entry which is preliminary data.</text>
</comment>
<evidence type="ECO:0000313" key="5">
    <source>
        <dbReference type="Proteomes" id="UP000732858"/>
    </source>
</evidence>
<dbReference type="SUPFAM" id="SSF53271">
    <property type="entry name" value="PRTase-like"/>
    <property type="match status" value="1"/>
</dbReference>
<reference evidence="4 6" key="1">
    <citation type="journal article" date="2021" name="Mol. Ecol.">
        <title>Polar bear-adapted Ursidibacter maritimus are remarkably conserved after generations in captivity.</title>
        <authorList>
            <person name="Espinosa-Gongora C."/>
            <person name="Hansen M.J."/>
            <person name="Bertelsen M.F."/>
            <person name="Bojesen A.M."/>
        </authorList>
    </citation>
    <scope>NUCLEOTIDE SEQUENCE</scope>
    <source>
        <strain evidence="4">Pb43105x</strain>
        <strain evidence="3 6">Pb43106</strain>
    </source>
</reference>
<dbReference type="EMBL" id="JABUMC010000001">
    <property type="protein sequence ID" value="MBV6545813.1"/>
    <property type="molecule type" value="Genomic_DNA"/>
</dbReference>
<evidence type="ECO:0000313" key="3">
    <source>
        <dbReference type="EMBL" id="MBV6530737.1"/>
    </source>
</evidence>